<dbReference type="AlphaFoldDB" id="X1R152"/>
<proteinExistence type="predicted"/>
<organism evidence="1">
    <name type="scientific">marine sediment metagenome</name>
    <dbReference type="NCBI Taxonomy" id="412755"/>
    <lineage>
        <taxon>unclassified sequences</taxon>
        <taxon>metagenomes</taxon>
        <taxon>ecological metagenomes</taxon>
    </lineage>
</organism>
<name>X1R152_9ZZZZ</name>
<comment type="caution">
    <text evidence="1">The sequence shown here is derived from an EMBL/GenBank/DDBJ whole genome shotgun (WGS) entry which is preliminary data.</text>
</comment>
<protein>
    <recommendedName>
        <fullName evidence="2">DUF11 domain-containing protein</fullName>
    </recommendedName>
</protein>
<feature type="non-terminal residue" evidence="1">
    <location>
        <position position="1"/>
    </location>
</feature>
<evidence type="ECO:0008006" key="2">
    <source>
        <dbReference type="Google" id="ProtNLM"/>
    </source>
</evidence>
<evidence type="ECO:0000313" key="1">
    <source>
        <dbReference type="EMBL" id="GAI49279.1"/>
    </source>
</evidence>
<gene>
    <name evidence="1" type="ORF">S06H3_56004</name>
</gene>
<feature type="non-terminal residue" evidence="1">
    <location>
        <position position="232"/>
    </location>
</feature>
<accession>X1R152</accession>
<sequence length="232" mass="25758">DAIYDLPPGDFGAGAYEGPTELSLDGGVTWEVVPGPDWDHAKGYLKWPTDYNKDTGEGAFSSHPEFYGIEDFEVREVKKLRFKMRGTLADDNVHCNWVILKMEDGTNTLSGPQAPIKVGGNPDIPGVCEDDQVLAVSKTSNPKIIQPGVPTPVDYTISITNMYTRTHNIQEITDYLPPGFEYVKLLDSEIVFIDEEGIEHWIEDIQILELDPLNPLDPDNPLNDISIIDVNG</sequence>
<reference evidence="1" key="1">
    <citation type="journal article" date="2014" name="Front. Microbiol.">
        <title>High frequency of phylogenetically diverse reductive dehalogenase-homologous genes in deep subseafloor sedimentary metagenomes.</title>
        <authorList>
            <person name="Kawai M."/>
            <person name="Futagami T."/>
            <person name="Toyoda A."/>
            <person name="Takaki Y."/>
            <person name="Nishi S."/>
            <person name="Hori S."/>
            <person name="Arai W."/>
            <person name="Tsubouchi T."/>
            <person name="Morono Y."/>
            <person name="Uchiyama I."/>
            <person name="Ito T."/>
            <person name="Fujiyama A."/>
            <person name="Inagaki F."/>
            <person name="Takami H."/>
        </authorList>
    </citation>
    <scope>NUCLEOTIDE SEQUENCE</scope>
    <source>
        <strain evidence="1">Expedition CK06-06</strain>
    </source>
</reference>
<dbReference type="EMBL" id="BARV01035981">
    <property type="protein sequence ID" value="GAI49279.1"/>
    <property type="molecule type" value="Genomic_DNA"/>
</dbReference>